<feature type="signal peptide" evidence="1">
    <location>
        <begin position="1"/>
        <end position="30"/>
    </location>
</feature>
<dbReference type="EMBL" id="VAUV01000006">
    <property type="protein sequence ID" value="TLD71034.1"/>
    <property type="molecule type" value="Genomic_DNA"/>
</dbReference>
<keyword evidence="1" id="KW-0732">Signal</keyword>
<dbReference type="InterPro" id="IPR010869">
    <property type="entry name" value="DUF1501"/>
</dbReference>
<dbReference type="PANTHER" id="PTHR43737">
    <property type="entry name" value="BLL7424 PROTEIN"/>
    <property type="match status" value="1"/>
</dbReference>
<evidence type="ECO:0000313" key="3">
    <source>
        <dbReference type="Proteomes" id="UP000306196"/>
    </source>
</evidence>
<accession>A0A5R8KFG0</accession>
<dbReference type="AlphaFoldDB" id="A0A5R8KFG0"/>
<reference evidence="2 3" key="1">
    <citation type="submission" date="2019-05" db="EMBL/GenBank/DDBJ databases">
        <title>Verrucobacter flavum gen. nov., sp. nov. a new member of the family Verrucomicrobiaceae.</title>
        <authorList>
            <person name="Szuroczki S."/>
            <person name="Abbaszade G."/>
            <person name="Szabo A."/>
            <person name="Felfoldi T."/>
            <person name="Schumann P."/>
            <person name="Boka K."/>
            <person name="Keki Z."/>
            <person name="Toumi M."/>
            <person name="Toth E."/>
        </authorList>
    </citation>
    <scope>NUCLEOTIDE SEQUENCE [LARGE SCALE GENOMIC DNA]</scope>
    <source>
        <strain evidence="2 3">MG-N-17</strain>
    </source>
</reference>
<comment type="caution">
    <text evidence="2">The sequence shown here is derived from an EMBL/GenBank/DDBJ whole genome shotgun (WGS) entry which is preliminary data.</text>
</comment>
<gene>
    <name evidence="2" type="ORF">FEM03_08970</name>
</gene>
<dbReference type="OrthoDB" id="9779968at2"/>
<name>A0A5R8KFG0_9BACT</name>
<dbReference type="RefSeq" id="WP_138085863.1">
    <property type="nucleotide sequence ID" value="NZ_VAUV01000006.1"/>
</dbReference>
<organism evidence="2 3">
    <name type="scientific">Phragmitibacter flavus</name>
    <dbReference type="NCBI Taxonomy" id="2576071"/>
    <lineage>
        <taxon>Bacteria</taxon>
        <taxon>Pseudomonadati</taxon>
        <taxon>Verrucomicrobiota</taxon>
        <taxon>Verrucomicrobiia</taxon>
        <taxon>Verrucomicrobiales</taxon>
        <taxon>Verrucomicrobiaceae</taxon>
        <taxon>Phragmitibacter</taxon>
    </lineage>
</organism>
<dbReference type="PANTHER" id="PTHR43737:SF1">
    <property type="entry name" value="DUF1501 DOMAIN-CONTAINING PROTEIN"/>
    <property type="match status" value="1"/>
</dbReference>
<evidence type="ECO:0000256" key="1">
    <source>
        <dbReference type="SAM" id="SignalP"/>
    </source>
</evidence>
<dbReference type="Pfam" id="PF07394">
    <property type="entry name" value="DUF1501"/>
    <property type="match status" value="1"/>
</dbReference>
<evidence type="ECO:0000313" key="2">
    <source>
        <dbReference type="EMBL" id="TLD71034.1"/>
    </source>
</evidence>
<keyword evidence="3" id="KW-1185">Reference proteome</keyword>
<sequence>MNRRDFLRRSAVWGGCRLPVASWLSLNALAQQAAQASAPASGYRALVCVMLAGGNDSFNMLVPRRSGQHAAGNWTGPVEAEWQKYLAIRGSVSLPNIFQSALPLYQANGQSLQSQALHGSMPRLQAIFNNRTSAAAPGVLPSGRHAAFVSNVGTLVEPITAAEARQRSKLLPLYLQSHVDQFDQWQTCFPQGHGTTGWAGRMMDQLHASPGSGSEYALVSMDGYNLALVGKNVAPFVEGAANRRLHSMVGGGFSARRDRLMSILNDDVNDPSINILDRAYSKMVRDGLQLQRDYADIVSPGVPAPADILGASNGHQWVEKMRNLAKVINACRAASASAGKEKMRRQVFFLTLGGWDHHDDLKSSHSGMLSLLDGALAEFYMQMKAIGALNDVTLFTASDFGRALKPNGGGDRAGTDHAWGGNQIVLGGAVNGGTIYGSYPSLKLMSEGINDPTNLDIQGNGVFLPTTSVDQYIQRLGSWLLHGTSGAIDWPGILPNWPQWSGSQYQSGTPLAGMMSA</sequence>
<protein>
    <submittedName>
        <fullName evidence="2">DUF1501 domain-containing protein</fullName>
    </submittedName>
</protein>
<dbReference type="Proteomes" id="UP000306196">
    <property type="component" value="Unassembled WGS sequence"/>
</dbReference>
<feature type="chain" id="PRO_5024395143" evidence="1">
    <location>
        <begin position="31"/>
        <end position="517"/>
    </location>
</feature>
<proteinExistence type="predicted"/>